<feature type="binding site" description="axial binding residue" evidence="9">
    <location>
        <position position="173"/>
    </location>
    <ligand>
        <name>heme c</name>
        <dbReference type="ChEBI" id="CHEBI:61717"/>
        <label>2</label>
    </ligand>
    <ligandPart>
        <name>Fe</name>
        <dbReference type="ChEBI" id="CHEBI:18248"/>
    </ligandPart>
</feature>
<dbReference type="SUPFAM" id="SSF46626">
    <property type="entry name" value="Cytochrome c"/>
    <property type="match status" value="2"/>
</dbReference>
<dbReference type="InterPro" id="IPR024167">
    <property type="entry name" value="Cytochrome_c4-like"/>
</dbReference>
<dbReference type="GO" id="GO:0042597">
    <property type="term" value="C:periplasmic space"/>
    <property type="evidence" value="ECO:0007669"/>
    <property type="project" value="UniProtKB-SubCell"/>
</dbReference>
<evidence type="ECO:0000313" key="11">
    <source>
        <dbReference type="EMBL" id="BCB26265.1"/>
    </source>
</evidence>
<keyword evidence="12" id="KW-1185">Reference proteome</keyword>
<comment type="subcellular location">
    <subcellularLocation>
        <location evidence="1">Periplasm</location>
    </subcellularLocation>
</comment>
<dbReference type="EMBL" id="AP022853">
    <property type="protein sequence ID" value="BCB26265.1"/>
    <property type="molecule type" value="Genomic_DNA"/>
</dbReference>
<dbReference type="PANTHER" id="PTHR33751:SF9">
    <property type="entry name" value="CYTOCHROME C4"/>
    <property type="match status" value="1"/>
</dbReference>
<dbReference type="AlphaFoldDB" id="A0A6F8VBY0"/>
<keyword evidence="4 9" id="KW-0479">Metal-binding</keyword>
<comment type="PTM">
    <text evidence="8">Binds 2 heme c groups covalently per subunit.</text>
</comment>
<evidence type="ECO:0000256" key="8">
    <source>
        <dbReference type="PIRSR" id="PIRSR000005-1"/>
    </source>
</evidence>
<evidence type="ECO:0000256" key="4">
    <source>
        <dbReference type="ARBA" id="ARBA00022723"/>
    </source>
</evidence>
<feature type="binding site" description="covalent" evidence="8">
    <location>
        <position position="58"/>
    </location>
    <ligand>
        <name>heme c</name>
        <dbReference type="ChEBI" id="CHEBI:61717"/>
        <label>1</label>
    </ligand>
</feature>
<dbReference type="GO" id="GO:0009055">
    <property type="term" value="F:electron transfer activity"/>
    <property type="evidence" value="ECO:0007669"/>
    <property type="project" value="InterPro"/>
</dbReference>
<dbReference type="Pfam" id="PF00034">
    <property type="entry name" value="Cytochrom_C"/>
    <property type="match status" value="2"/>
</dbReference>
<feature type="binding site" description="covalent" evidence="8">
    <location>
        <position position="169"/>
    </location>
    <ligand>
        <name>heme c</name>
        <dbReference type="ChEBI" id="CHEBI:61717"/>
        <label>2</label>
    </ligand>
</feature>
<gene>
    <name evidence="11" type="ORF">SKTS_11510</name>
</gene>
<dbReference type="InterPro" id="IPR009056">
    <property type="entry name" value="Cyt_c-like_dom"/>
</dbReference>
<evidence type="ECO:0000313" key="12">
    <source>
        <dbReference type="Proteomes" id="UP000502260"/>
    </source>
</evidence>
<dbReference type="InterPro" id="IPR050597">
    <property type="entry name" value="Cytochrome_c_Oxidase_Subunit"/>
</dbReference>
<reference evidence="12" key="1">
    <citation type="submission" date="2020-03" db="EMBL/GenBank/DDBJ databases">
        <title>Complete genome sequence of sulfur-oxidizing bacterium skT11.</title>
        <authorList>
            <person name="Kanda M."/>
            <person name="Kojima H."/>
            <person name="Fukui M."/>
        </authorList>
    </citation>
    <scope>NUCLEOTIDE SEQUENCE [LARGE SCALE GENOMIC DNA]</scope>
    <source>
        <strain evidence="12">skT11</strain>
    </source>
</reference>
<dbReference type="KEGG" id="slac:SKTS_11510"/>
<feature type="domain" description="Cytochrome c" evidence="10">
    <location>
        <begin position="39"/>
        <end position="124"/>
    </location>
</feature>
<keyword evidence="5" id="KW-0574">Periplasm</keyword>
<evidence type="ECO:0000256" key="5">
    <source>
        <dbReference type="ARBA" id="ARBA00022764"/>
    </source>
</evidence>
<dbReference type="Gene3D" id="1.10.760.10">
    <property type="entry name" value="Cytochrome c-like domain"/>
    <property type="match status" value="2"/>
</dbReference>
<dbReference type="InterPro" id="IPR036909">
    <property type="entry name" value="Cyt_c-like_dom_sf"/>
</dbReference>
<keyword evidence="2" id="KW-0813">Transport</keyword>
<dbReference type="PIRSF" id="PIRSF000005">
    <property type="entry name" value="Cytochrome_c4"/>
    <property type="match status" value="1"/>
</dbReference>
<sequence>MKIPVALSAQSPSAEMARRAGVGFSVIFIALALYLLSPGARAAGSESAPELMGVCATCHGDFGQGGARGEYPRLAGLPAKYIESQLKSFRARKRINIPMFPYTEERELSDEDIRAISGYLSGITLPTAQPKFKGDEDALTRLQMMEKVMIVPRVEGDIANGGKIYQKECYTCHAKDGRGRGSFPMLVGQYSNYLRKQVNSYLKGERAHDEEDSRGILAELKDTDIRDILAYLTSIQPQE</sequence>
<evidence type="ECO:0000259" key="10">
    <source>
        <dbReference type="PROSITE" id="PS51007"/>
    </source>
</evidence>
<evidence type="ECO:0000256" key="3">
    <source>
        <dbReference type="ARBA" id="ARBA00022617"/>
    </source>
</evidence>
<dbReference type="PANTHER" id="PTHR33751">
    <property type="entry name" value="CBB3-TYPE CYTOCHROME C OXIDASE SUBUNIT FIXP"/>
    <property type="match status" value="1"/>
</dbReference>
<dbReference type="Proteomes" id="UP000502260">
    <property type="component" value="Chromosome"/>
</dbReference>
<dbReference type="GO" id="GO:0020037">
    <property type="term" value="F:heme binding"/>
    <property type="evidence" value="ECO:0007669"/>
    <property type="project" value="InterPro"/>
</dbReference>
<keyword evidence="6" id="KW-0249">Electron transport</keyword>
<organism evidence="11 12">
    <name type="scientific">Sulfurimicrobium lacus</name>
    <dbReference type="NCBI Taxonomy" id="2715678"/>
    <lineage>
        <taxon>Bacteria</taxon>
        <taxon>Pseudomonadati</taxon>
        <taxon>Pseudomonadota</taxon>
        <taxon>Betaproteobacteria</taxon>
        <taxon>Nitrosomonadales</taxon>
        <taxon>Sulfuricellaceae</taxon>
        <taxon>Sulfurimicrobium</taxon>
    </lineage>
</organism>
<evidence type="ECO:0000256" key="1">
    <source>
        <dbReference type="ARBA" id="ARBA00004418"/>
    </source>
</evidence>
<feature type="binding site" description="covalent" evidence="8">
    <location>
        <position position="55"/>
    </location>
    <ligand>
        <name>heme c</name>
        <dbReference type="ChEBI" id="CHEBI:61717"/>
        <label>1</label>
    </ligand>
</feature>
<feature type="binding site" description="axial binding residue" evidence="9">
    <location>
        <position position="99"/>
    </location>
    <ligand>
        <name>heme c</name>
        <dbReference type="ChEBI" id="CHEBI:61717"/>
        <label>1</label>
    </ligand>
    <ligandPart>
        <name>Fe</name>
        <dbReference type="ChEBI" id="CHEBI:18248"/>
    </ligandPart>
</feature>
<dbReference type="RefSeq" id="WP_198420433.1">
    <property type="nucleotide sequence ID" value="NZ_AP022853.1"/>
</dbReference>
<protein>
    <submittedName>
        <fullName evidence="11">Cytochrome c</fullName>
    </submittedName>
</protein>
<keyword evidence="3 8" id="KW-0349">Heme</keyword>
<keyword evidence="7 9" id="KW-0408">Iron</keyword>
<dbReference type="GO" id="GO:0005506">
    <property type="term" value="F:iron ion binding"/>
    <property type="evidence" value="ECO:0007669"/>
    <property type="project" value="InterPro"/>
</dbReference>
<dbReference type="PROSITE" id="PS51007">
    <property type="entry name" value="CYTC"/>
    <property type="match status" value="2"/>
</dbReference>
<proteinExistence type="predicted"/>
<feature type="binding site" description="axial binding residue" evidence="9">
    <location>
        <position position="59"/>
    </location>
    <ligand>
        <name>heme c</name>
        <dbReference type="ChEBI" id="CHEBI:61717"/>
        <label>1</label>
    </ligand>
    <ligandPart>
        <name>Fe</name>
        <dbReference type="ChEBI" id="CHEBI:18248"/>
    </ligandPart>
</feature>
<feature type="domain" description="Cytochrome c" evidence="10">
    <location>
        <begin position="156"/>
        <end position="236"/>
    </location>
</feature>
<evidence type="ECO:0000256" key="9">
    <source>
        <dbReference type="PIRSR" id="PIRSR000005-2"/>
    </source>
</evidence>
<feature type="binding site" description="covalent" evidence="8">
    <location>
        <position position="172"/>
    </location>
    <ligand>
        <name>heme c</name>
        <dbReference type="ChEBI" id="CHEBI:61717"/>
        <label>2</label>
    </ligand>
</feature>
<accession>A0A6F8VBY0</accession>
<evidence type="ECO:0000256" key="7">
    <source>
        <dbReference type="ARBA" id="ARBA00023004"/>
    </source>
</evidence>
<evidence type="ECO:0000256" key="2">
    <source>
        <dbReference type="ARBA" id="ARBA00022448"/>
    </source>
</evidence>
<evidence type="ECO:0000256" key="6">
    <source>
        <dbReference type="ARBA" id="ARBA00022982"/>
    </source>
</evidence>
<name>A0A6F8VBY0_9PROT</name>